<proteinExistence type="predicted"/>
<organism evidence="1 2">
    <name type="scientific">[Clostridium] leptum DSM 753</name>
    <dbReference type="NCBI Taxonomy" id="428125"/>
    <lineage>
        <taxon>Bacteria</taxon>
        <taxon>Bacillati</taxon>
        <taxon>Bacillota</taxon>
        <taxon>Clostridia</taxon>
        <taxon>Eubacteriales</taxon>
        <taxon>Oscillospiraceae</taxon>
        <taxon>Oscillospiraceae incertae sedis</taxon>
    </lineage>
</organism>
<protein>
    <submittedName>
        <fullName evidence="1">Uncharacterized protein</fullName>
    </submittedName>
</protein>
<sequence>MESGHWIIPANERFIMGAECESLLPEKGEESRLVRRARLEPHGVCLGWYAGKKSGALAPLMRRKLYGA</sequence>
<name>A7VVR9_9FIRM</name>
<accession>A7VVR9</accession>
<dbReference type="HOGENOM" id="CLU_2786535_0_0_9"/>
<comment type="caution">
    <text evidence="1">The sequence shown here is derived from an EMBL/GenBank/DDBJ whole genome shotgun (WGS) entry which is preliminary data.</text>
</comment>
<dbReference type="EMBL" id="ABCB02000019">
    <property type="protein sequence ID" value="EDO61069.1"/>
    <property type="molecule type" value="Genomic_DNA"/>
</dbReference>
<evidence type="ECO:0000313" key="2">
    <source>
        <dbReference type="Proteomes" id="UP000003490"/>
    </source>
</evidence>
<dbReference type="AlphaFoldDB" id="A7VVR9"/>
<reference evidence="1 2" key="1">
    <citation type="submission" date="2007-08" db="EMBL/GenBank/DDBJ databases">
        <title>Draft genome sequence of Clostridium leptum (DSM 753).</title>
        <authorList>
            <person name="Sudarsanam P."/>
            <person name="Ley R."/>
            <person name="Guruge J."/>
            <person name="Turnbaugh P.J."/>
            <person name="Mahowald M."/>
            <person name="Liep D."/>
            <person name="Gordon J."/>
        </authorList>
    </citation>
    <scope>NUCLEOTIDE SEQUENCE [LARGE SCALE GENOMIC DNA]</scope>
    <source>
        <strain evidence="1 2">DSM 753</strain>
    </source>
</reference>
<evidence type="ECO:0000313" key="1">
    <source>
        <dbReference type="EMBL" id="EDO61069.1"/>
    </source>
</evidence>
<dbReference type="Proteomes" id="UP000003490">
    <property type="component" value="Unassembled WGS sequence"/>
</dbReference>
<gene>
    <name evidence="1" type="ORF">CLOLEP_02681</name>
</gene>
<reference evidence="1 2" key="2">
    <citation type="submission" date="2007-08" db="EMBL/GenBank/DDBJ databases">
        <authorList>
            <person name="Fulton L."/>
            <person name="Clifton S."/>
            <person name="Fulton B."/>
            <person name="Xu J."/>
            <person name="Minx P."/>
            <person name="Pepin K.H."/>
            <person name="Johnson M."/>
            <person name="Thiruvilangam P."/>
            <person name="Bhonagiri V."/>
            <person name="Nash W.E."/>
            <person name="Wang C."/>
            <person name="Mardis E.R."/>
            <person name="Wilson R.K."/>
        </authorList>
    </citation>
    <scope>NUCLEOTIDE SEQUENCE [LARGE SCALE GENOMIC DNA]</scope>
    <source>
        <strain evidence="1 2">DSM 753</strain>
    </source>
</reference>